<dbReference type="InterPro" id="IPR036291">
    <property type="entry name" value="NAD(P)-bd_dom_sf"/>
</dbReference>
<name>A0A843W9D2_COLES</name>
<organism evidence="3 4">
    <name type="scientific">Colocasia esculenta</name>
    <name type="common">Wild taro</name>
    <name type="synonym">Arum esculentum</name>
    <dbReference type="NCBI Taxonomy" id="4460"/>
    <lineage>
        <taxon>Eukaryota</taxon>
        <taxon>Viridiplantae</taxon>
        <taxon>Streptophyta</taxon>
        <taxon>Embryophyta</taxon>
        <taxon>Tracheophyta</taxon>
        <taxon>Spermatophyta</taxon>
        <taxon>Magnoliopsida</taxon>
        <taxon>Liliopsida</taxon>
        <taxon>Araceae</taxon>
        <taxon>Aroideae</taxon>
        <taxon>Colocasieae</taxon>
        <taxon>Colocasia</taxon>
    </lineage>
</organism>
<keyword evidence="1" id="KW-0560">Oxidoreductase</keyword>
<dbReference type="GO" id="GO:0008289">
    <property type="term" value="F:lipid binding"/>
    <property type="evidence" value="ECO:0007669"/>
    <property type="project" value="InterPro"/>
</dbReference>
<dbReference type="SUPFAM" id="SSF51735">
    <property type="entry name" value="NAD(P)-binding Rossmann-fold domains"/>
    <property type="match status" value="1"/>
</dbReference>
<evidence type="ECO:0000313" key="3">
    <source>
        <dbReference type="EMBL" id="MQM00824.1"/>
    </source>
</evidence>
<comment type="caution">
    <text evidence="3">The sequence shown here is derived from an EMBL/GenBank/DDBJ whole genome shotgun (WGS) entry which is preliminary data.</text>
</comment>
<dbReference type="InterPro" id="IPR001509">
    <property type="entry name" value="Epimerase_deHydtase"/>
</dbReference>
<accession>A0A843W9D2</accession>
<sequence length="493" mass="54585">MVVWRHTWPSRHGRDGGECRILVTASGGVATAFLTDVTASLRFDCLWGRAGGGRRDMVAMPRGVATWLLSRRADPSCFGGRRFKTEVLVVLVLRWCRPVRAGDAFVLLGARRRWSFLREGPNMSALLVEGELLDAEVKGTVNILRAAKECGVRRVVTTSSISAIIPSPGWPADVVKDEECWTEVDYCSKTLAEKAAWKFAEENGLDVVVVNPGTVMGPVLPPVVNASMGMLVRLLQGFLSSFKFDFCWCHARFLGFPIVTYPDGYPSKQDTTNNEKCNNREQGKIKVNFEGHNLQEQGKIKVNFDARNVSHHPLMSAGHAENEHFAYDVTSKLKTKFLGNSVDVYPVGRLFSSLQRLFVGESQYAFHSLEITRTSAVQLKLSTPIIDLSALDDLNAKKSFLCGFCIVTVDGQLHDIEMSGYGFEFYFSYVDVSVSVLHVYIRYGQGRDKLPGCDMVAPGEPAMTWLCGDTPGCRDMVATGVDVAFLSRRLEAL</sequence>
<dbReference type="Pfam" id="PF01237">
    <property type="entry name" value="Oxysterol_BP"/>
    <property type="match status" value="1"/>
</dbReference>
<dbReference type="PANTHER" id="PTHR10366">
    <property type="entry name" value="NAD DEPENDENT EPIMERASE/DEHYDRATASE"/>
    <property type="match status" value="1"/>
</dbReference>
<dbReference type="Proteomes" id="UP000652761">
    <property type="component" value="Unassembled WGS sequence"/>
</dbReference>
<dbReference type="PANTHER" id="PTHR10366:SF369">
    <property type="entry name" value="CINNAMOYL-COA REDUCTASE-LIKE PROTEIN"/>
    <property type="match status" value="1"/>
</dbReference>
<dbReference type="EMBL" id="NMUH01002573">
    <property type="protein sequence ID" value="MQM00824.1"/>
    <property type="molecule type" value="Genomic_DNA"/>
</dbReference>
<dbReference type="InterPro" id="IPR000648">
    <property type="entry name" value="Oxysterol-bd"/>
</dbReference>
<dbReference type="InterPro" id="IPR050425">
    <property type="entry name" value="NAD(P)_dehydrat-like"/>
</dbReference>
<dbReference type="GO" id="GO:0016616">
    <property type="term" value="F:oxidoreductase activity, acting on the CH-OH group of donors, NAD or NADP as acceptor"/>
    <property type="evidence" value="ECO:0007669"/>
    <property type="project" value="TreeGrafter"/>
</dbReference>
<feature type="domain" description="NAD-dependent epimerase/dehydratase" evidence="2">
    <location>
        <begin position="131"/>
        <end position="219"/>
    </location>
</feature>
<reference evidence="3" key="1">
    <citation type="submission" date="2017-07" db="EMBL/GenBank/DDBJ databases">
        <title>Taro Niue Genome Assembly and Annotation.</title>
        <authorList>
            <person name="Atibalentja N."/>
            <person name="Keating K."/>
            <person name="Fields C.J."/>
        </authorList>
    </citation>
    <scope>NUCLEOTIDE SEQUENCE</scope>
    <source>
        <strain evidence="3">Niue_2</strain>
        <tissue evidence="3">Leaf</tissue>
    </source>
</reference>
<dbReference type="Gene3D" id="3.40.50.720">
    <property type="entry name" value="NAD(P)-binding Rossmann-like Domain"/>
    <property type="match status" value="1"/>
</dbReference>
<keyword evidence="4" id="KW-1185">Reference proteome</keyword>
<protein>
    <recommendedName>
        <fullName evidence="2">NAD-dependent epimerase/dehydratase domain-containing protein</fullName>
    </recommendedName>
</protein>
<proteinExistence type="predicted"/>
<dbReference type="AlphaFoldDB" id="A0A843W9D2"/>
<dbReference type="OrthoDB" id="2735536at2759"/>
<dbReference type="Gene3D" id="2.40.160.120">
    <property type="match status" value="1"/>
</dbReference>
<dbReference type="SUPFAM" id="SSF144000">
    <property type="entry name" value="Oxysterol-binding protein-like"/>
    <property type="match status" value="1"/>
</dbReference>
<dbReference type="InterPro" id="IPR037239">
    <property type="entry name" value="OSBP_sf"/>
</dbReference>
<dbReference type="Pfam" id="PF01370">
    <property type="entry name" value="Epimerase"/>
    <property type="match status" value="1"/>
</dbReference>
<evidence type="ECO:0000259" key="2">
    <source>
        <dbReference type="Pfam" id="PF01370"/>
    </source>
</evidence>
<evidence type="ECO:0000256" key="1">
    <source>
        <dbReference type="ARBA" id="ARBA00023002"/>
    </source>
</evidence>
<evidence type="ECO:0000313" key="4">
    <source>
        <dbReference type="Proteomes" id="UP000652761"/>
    </source>
</evidence>
<gene>
    <name evidence="3" type="ORF">Taro_033572</name>
</gene>